<evidence type="ECO:0000313" key="3">
    <source>
        <dbReference type="Proteomes" id="UP001286313"/>
    </source>
</evidence>
<dbReference type="EMBL" id="JAWQEG010000655">
    <property type="protein sequence ID" value="KAK3886955.1"/>
    <property type="molecule type" value="Genomic_DNA"/>
</dbReference>
<sequence>MRYCTTKTCPVLSITKVSKFLKTLGVQEKARVGGSVSNMYAYTGITSQLVRKSASLSSPPTHSIKPLPEVHPASRQPRSGYSHHRVSRLPTFLPSFPDLPQLRHSDTTSVPWSRHSPPASRNRPTPWYSHHHSPPPPPPPRHVLNPPSSPRQHLYLDPSSSLLLSSSTWYDTRNGEGRF</sequence>
<evidence type="ECO:0000313" key="2">
    <source>
        <dbReference type="EMBL" id="KAK3886955.1"/>
    </source>
</evidence>
<organism evidence="2 3">
    <name type="scientific">Petrolisthes cinctipes</name>
    <name type="common">Flat porcelain crab</name>
    <dbReference type="NCBI Taxonomy" id="88211"/>
    <lineage>
        <taxon>Eukaryota</taxon>
        <taxon>Metazoa</taxon>
        <taxon>Ecdysozoa</taxon>
        <taxon>Arthropoda</taxon>
        <taxon>Crustacea</taxon>
        <taxon>Multicrustacea</taxon>
        <taxon>Malacostraca</taxon>
        <taxon>Eumalacostraca</taxon>
        <taxon>Eucarida</taxon>
        <taxon>Decapoda</taxon>
        <taxon>Pleocyemata</taxon>
        <taxon>Anomura</taxon>
        <taxon>Galatheoidea</taxon>
        <taxon>Porcellanidae</taxon>
        <taxon>Petrolisthes</taxon>
    </lineage>
</organism>
<gene>
    <name evidence="2" type="ORF">Pcinc_008926</name>
</gene>
<proteinExistence type="predicted"/>
<name>A0AAE1G800_PETCI</name>
<reference evidence="2" key="1">
    <citation type="submission" date="2023-10" db="EMBL/GenBank/DDBJ databases">
        <title>Genome assemblies of two species of porcelain crab, Petrolisthes cinctipes and Petrolisthes manimaculis (Anomura: Porcellanidae).</title>
        <authorList>
            <person name="Angst P."/>
        </authorList>
    </citation>
    <scope>NUCLEOTIDE SEQUENCE</scope>
    <source>
        <strain evidence="2">PB745_01</strain>
        <tissue evidence="2">Gill</tissue>
    </source>
</reference>
<dbReference type="Proteomes" id="UP001286313">
    <property type="component" value="Unassembled WGS sequence"/>
</dbReference>
<accession>A0AAE1G800</accession>
<feature type="region of interest" description="Disordered" evidence="1">
    <location>
        <begin position="97"/>
        <end position="157"/>
    </location>
</feature>
<keyword evidence="3" id="KW-1185">Reference proteome</keyword>
<feature type="region of interest" description="Disordered" evidence="1">
    <location>
        <begin position="53"/>
        <end position="85"/>
    </location>
</feature>
<dbReference type="AlphaFoldDB" id="A0AAE1G800"/>
<protein>
    <submittedName>
        <fullName evidence="2">Uncharacterized protein</fullName>
    </submittedName>
</protein>
<comment type="caution">
    <text evidence="2">The sequence shown here is derived from an EMBL/GenBank/DDBJ whole genome shotgun (WGS) entry which is preliminary data.</text>
</comment>
<evidence type="ECO:0000256" key="1">
    <source>
        <dbReference type="SAM" id="MobiDB-lite"/>
    </source>
</evidence>